<dbReference type="PROSITE" id="PS51257">
    <property type="entry name" value="PROKAR_LIPOPROTEIN"/>
    <property type="match status" value="1"/>
</dbReference>
<evidence type="ECO:0000256" key="4">
    <source>
        <dbReference type="SAM" id="SignalP"/>
    </source>
</evidence>
<dbReference type="PANTHER" id="PTHR30535:SF34">
    <property type="entry name" value="MOLYBDATE-BINDING PROTEIN MOLA"/>
    <property type="match status" value="1"/>
</dbReference>
<dbReference type="InterPro" id="IPR050902">
    <property type="entry name" value="ABC_Transporter_SBP"/>
</dbReference>
<dbReference type="Gene3D" id="3.40.50.1980">
    <property type="entry name" value="Nitrogenase molybdenum iron protein domain"/>
    <property type="match status" value="2"/>
</dbReference>
<dbReference type="CDD" id="cd01143">
    <property type="entry name" value="YvrC"/>
    <property type="match status" value="1"/>
</dbReference>
<keyword evidence="7" id="KW-1185">Reference proteome</keyword>
<dbReference type="RefSeq" id="WP_185072728.1">
    <property type="nucleotide sequence ID" value="NZ_JACHMB010000001.1"/>
</dbReference>
<dbReference type="PROSITE" id="PS50983">
    <property type="entry name" value="FE_B12_PBP"/>
    <property type="match status" value="1"/>
</dbReference>
<proteinExistence type="inferred from homology"/>
<feature type="region of interest" description="Disordered" evidence="3">
    <location>
        <begin position="25"/>
        <end position="52"/>
    </location>
</feature>
<feature type="compositionally biased region" description="Low complexity" evidence="3">
    <location>
        <begin position="25"/>
        <end position="50"/>
    </location>
</feature>
<comment type="similarity">
    <text evidence="1">Belongs to the bacterial solute-binding protein 8 family.</text>
</comment>
<evidence type="ECO:0000256" key="3">
    <source>
        <dbReference type="SAM" id="MobiDB-lite"/>
    </source>
</evidence>
<dbReference type="EMBL" id="JACHMB010000001">
    <property type="protein sequence ID" value="MBB5779420.1"/>
    <property type="molecule type" value="Genomic_DNA"/>
</dbReference>
<evidence type="ECO:0000256" key="1">
    <source>
        <dbReference type="ARBA" id="ARBA00008814"/>
    </source>
</evidence>
<name>A0A7W9G903_9ACTN</name>
<dbReference type="InterPro" id="IPR054828">
    <property type="entry name" value="Vit_B12_bind_prot"/>
</dbReference>
<evidence type="ECO:0000313" key="7">
    <source>
        <dbReference type="Proteomes" id="UP000579153"/>
    </source>
</evidence>
<dbReference type="PANTHER" id="PTHR30535">
    <property type="entry name" value="VITAMIN B12-BINDING PROTEIN"/>
    <property type="match status" value="1"/>
</dbReference>
<feature type="chain" id="PRO_5039434908" evidence="4">
    <location>
        <begin position="20"/>
        <end position="324"/>
    </location>
</feature>
<evidence type="ECO:0000313" key="6">
    <source>
        <dbReference type="EMBL" id="MBB5779420.1"/>
    </source>
</evidence>
<dbReference type="InterPro" id="IPR002491">
    <property type="entry name" value="ABC_transptr_periplasmic_BD"/>
</dbReference>
<dbReference type="GO" id="GO:0071281">
    <property type="term" value="P:cellular response to iron ion"/>
    <property type="evidence" value="ECO:0007669"/>
    <property type="project" value="TreeGrafter"/>
</dbReference>
<protein>
    <submittedName>
        <fullName evidence="6">Iron complex transport system substrate-binding protein</fullName>
    </submittedName>
</protein>
<organism evidence="6 7">
    <name type="scientific">Nonomuraea jabiensis</name>
    <dbReference type="NCBI Taxonomy" id="882448"/>
    <lineage>
        <taxon>Bacteria</taxon>
        <taxon>Bacillati</taxon>
        <taxon>Actinomycetota</taxon>
        <taxon>Actinomycetes</taxon>
        <taxon>Streptosporangiales</taxon>
        <taxon>Streptosporangiaceae</taxon>
        <taxon>Nonomuraea</taxon>
    </lineage>
</organism>
<dbReference type="SUPFAM" id="SSF53807">
    <property type="entry name" value="Helical backbone' metal receptor"/>
    <property type="match status" value="1"/>
</dbReference>
<dbReference type="Pfam" id="PF01497">
    <property type="entry name" value="Peripla_BP_2"/>
    <property type="match status" value="1"/>
</dbReference>
<dbReference type="NCBIfam" id="NF038402">
    <property type="entry name" value="TroA_like"/>
    <property type="match status" value="1"/>
</dbReference>
<evidence type="ECO:0000256" key="2">
    <source>
        <dbReference type="ARBA" id="ARBA00022729"/>
    </source>
</evidence>
<feature type="domain" description="Fe/B12 periplasmic-binding" evidence="5">
    <location>
        <begin position="71"/>
        <end position="321"/>
    </location>
</feature>
<dbReference type="Proteomes" id="UP000579153">
    <property type="component" value="Unassembled WGS sequence"/>
</dbReference>
<feature type="signal peptide" evidence="4">
    <location>
        <begin position="1"/>
        <end position="19"/>
    </location>
</feature>
<accession>A0A7W9G903</accession>
<sequence length="324" mass="33561">MRPRRTALAGALLGTLILAGCGQTGTTATPSAAPSAPTAPTASSAPASSADFPVTVEAGNGKVTLAKKPERIVSLSATHTETLFAIGAGPQVVAVDDQSNYPSEAPKTDLSGFKPNVEAIVAQKPDLVIVSNDIDQIVAELGKVNVPVLLEPAATKLDEAYEEIAEIGAATGNKAKADEVVSGMKTAMDKLAAEAPKDKKLTYYHELDQTPYAATSQTFIGQVYGLFGLTNIADKAPDQAAGYPKLSAEFVAQADPDMIFLGDVKCCGQSKDTLAKRPGWKGLSAIKNDQVIQLDDDLASRWGPRVVQLAESIGAAVAKAGAKS</sequence>
<gene>
    <name evidence="6" type="ORF">HD596_006176</name>
</gene>
<comment type="caution">
    <text evidence="6">The sequence shown here is derived from an EMBL/GenBank/DDBJ whole genome shotgun (WGS) entry which is preliminary data.</text>
</comment>
<keyword evidence="2 4" id="KW-0732">Signal</keyword>
<reference evidence="6 7" key="1">
    <citation type="submission" date="2020-08" db="EMBL/GenBank/DDBJ databases">
        <title>Sequencing the genomes of 1000 actinobacteria strains.</title>
        <authorList>
            <person name="Klenk H.-P."/>
        </authorList>
    </citation>
    <scope>NUCLEOTIDE SEQUENCE [LARGE SCALE GENOMIC DNA]</scope>
    <source>
        <strain evidence="6 7">DSM 45507</strain>
    </source>
</reference>
<dbReference type="AlphaFoldDB" id="A0A7W9G903"/>
<evidence type="ECO:0000259" key="5">
    <source>
        <dbReference type="PROSITE" id="PS50983"/>
    </source>
</evidence>